<comment type="catalytic activity">
    <reaction evidence="10 11">
        <text>(2R)-3-phosphoglycerate + NAD(+) = 3-phosphooxypyruvate + NADH + H(+)</text>
        <dbReference type="Rhea" id="RHEA:12641"/>
        <dbReference type="ChEBI" id="CHEBI:15378"/>
        <dbReference type="ChEBI" id="CHEBI:18110"/>
        <dbReference type="ChEBI" id="CHEBI:57540"/>
        <dbReference type="ChEBI" id="CHEBI:57945"/>
        <dbReference type="ChEBI" id="CHEBI:58272"/>
        <dbReference type="EC" id="1.1.1.95"/>
    </reaction>
</comment>
<dbReference type="InterPro" id="IPR029752">
    <property type="entry name" value="D-isomer_DH_CS1"/>
</dbReference>
<dbReference type="UniPathway" id="UPA00135">
    <property type="reaction ID" value="UER00196"/>
</dbReference>
<keyword evidence="7 11" id="KW-0520">NAD</keyword>
<dbReference type="EC" id="1.1.1.95" evidence="11"/>
<dbReference type="FunFam" id="3.30.70.260:FF:000008">
    <property type="entry name" value="D-3-phosphoglycerate dehydrogenase, chloroplastic"/>
    <property type="match status" value="1"/>
</dbReference>
<dbReference type="OrthoDB" id="9805416at2"/>
<keyword evidence="6 11" id="KW-0560">Oxidoreductase</keyword>
<dbReference type="CDD" id="cd04902">
    <property type="entry name" value="ACT_3PGDH-xct"/>
    <property type="match status" value="1"/>
</dbReference>
<evidence type="ECO:0000256" key="8">
    <source>
        <dbReference type="ARBA" id="ARBA00023299"/>
    </source>
</evidence>
<dbReference type="AlphaFoldDB" id="A0A3A6PSR5"/>
<dbReference type="InterPro" id="IPR045865">
    <property type="entry name" value="ACT-like_dom_sf"/>
</dbReference>
<dbReference type="SUPFAM" id="SSF51735">
    <property type="entry name" value="NAD(P)-binding Rossmann-fold domains"/>
    <property type="match status" value="1"/>
</dbReference>
<dbReference type="InterPro" id="IPR029753">
    <property type="entry name" value="D-isomer_DH_CS"/>
</dbReference>
<dbReference type="PANTHER" id="PTHR42789:SF1">
    <property type="entry name" value="D-ISOMER SPECIFIC 2-HYDROXYACID DEHYDROGENASE FAMILY PROTEIN (AFU_ORTHOLOGUE AFUA_6G10090)"/>
    <property type="match status" value="1"/>
</dbReference>
<dbReference type="PROSITE" id="PS00065">
    <property type="entry name" value="D_2_HYDROXYACID_DH_1"/>
    <property type="match status" value="1"/>
</dbReference>
<dbReference type="Gene3D" id="3.40.50.720">
    <property type="entry name" value="NAD(P)-binding Rossmann-like Domain"/>
    <property type="match status" value="2"/>
</dbReference>
<dbReference type="Proteomes" id="UP000267798">
    <property type="component" value="Unassembled WGS sequence"/>
</dbReference>
<evidence type="ECO:0000256" key="4">
    <source>
        <dbReference type="ARBA" id="ARBA00021582"/>
    </source>
</evidence>
<dbReference type="InterPro" id="IPR036291">
    <property type="entry name" value="NAD(P)-bd_dom_sf"/>
</dbReference>
<comment type="similarity">
    <text evidence="3 11">Belongs to the D-isomer specific 2-hydroxyacid dehydrogenase family.</text>
</comment>
<evidence type="ECO:0000256" key="1">
    <source>
        <dbReference type="ARBA" id="ARBA00003800"/>
    </source>
</evidence>
<dbReference type="SUPFAM" id="SSF52283">
    <property type="entry name" value="Formate/glycerate dehydrogenase catalytic domain-like"/>
    <property type="match status" value="1"/>
</dbReference>
<dbReference type="Pfam" id="PF19304">
    <property type="entry name" value="PGDH_inter"/>
    <property type="match status" value="1"/>
</dbReference>
<evidence type="ECO:0000256" key="6">
    <source>
        <dbReference type="ARBA" id="ARBA00023002"/>
    </source>
</evidence>
<dbReference type="GO" id="GO:0051287">
    <property type="term" value="F:NAD binding"/>
    <property type="evidence" value="ECO:0007669"/>
    <property type="project" value="UniProtKB-UniRule"/>
</dbReference>
<dbReference type="PROSITE" id="PS51671">
    <property type="entry name" value="ACT"/>
    <property type="match status" value="1"/>
</dbReference>
<evidence type="ECO:0000256" key="5">
    <source>
        <dbReference type="ARBA" id="ARBA00022605"/>
    </source>
</evidence>
<dbReference type="Pfam" id="PF01842">
    <property type="entry name" value="ACT"/>
    <property type="match status" value="1"/>
</dbReference>
<evidence type="ECO:0000256" key="11">
    <source>
        <dbReference type="RuleBase" id="RU363003"/>
    </source>
</evidence>
<dbReference type="Gene3D" id="3.30.1330.90">
    <property type="entry name" value="D-3-phosphoglycerate dehydrogenase, domain 3"/>
    <property type="match status" value="1"/>
</dbReference>
<evidence type="ECO:0000256" key="9">
    <source>
        <dbReference type="ARBA" id="ARBA00048126"/>
    </source>
</evidence>
<feature type="domain" description="ACT" evidence="12">
    <location>
        <begin position="457"/>
        <end position="529"/>
    </location>
</feature>
<comment type="function">
    <text evidence="1">Catalyzes the reversible oxidation of 3-phospho-D-glycerate to 3-phosphonooxypyruvate, the first step of the phosphorylated L-serine biosynthesis pathway. Also catalyzes the reversible oxidation of 2-hydroxyglutarate to 2-oxoglutarate.</text>
</comment>
<dbReference type="InterPro" id="IPR050857">
    <property type="entry name" value="D-2-hydroxyacid_DH"/>
</dbReference>
<dbReference type="Pfam" id="PF02826">
    <property type="entry name" value="2-Hacid_dh_C"/>
    <property type="match status" value="1"/>
</dbReference>
<dbReference type="CDD" id="cd12173">
    <property type="entry name" value="PGDH_4"/>
    <property type="match status" value="1"/>
</dbReference>
<dbReference type="Pfam" id="PF00389">
    <property type="entry name" value="2-Hacid_dh"/>
    <property type="match status" value="1"/>
</dbReference>
<name>A0A3A6PSR5_9BACL</name>
<dbReference type="NCBIfam" id="TIGR01327">
    <property type="entry name" value="PGDH"/>
    <property type="match status" value="1"/>
</dbReference>
<comment type="catalytic activity">
    <reaction evidence="9">
        <text>(R)-2-hydroxyglutarate + NAD(+) = 2-oxoglutarate + NADH + H(+)</text>
        <dbReference type="Rhea" id="RHEA:49612"/>
        <dbReference type="ChEBI" id="CHEBI:15378"/>
        <dbReference type="ChEBI" id="CHEBI:15801"/>
        <dbReference type="ChEBI" id="CHEBI:16810"/>
        <dbReference type="ChEBI" id="CHEBI:57540"/>
        <dbReference type="ChEBI" id="CHEBI:57945"/>
        <dbReference type="EC" id="1.1.1.399"/>
    </reaction>
</comment>
<evidence type="ECO:0000256" key="7">
    <source>
        <dbReference type="ARBA" id="ARBA00023027"/>
    </source>
</evidence>
<accession>A0A3A6PSR5</accession>
<comment type="pathway">
    <text evidence="2 11">Amino-acid biosynthesis; L-serine biosynthesis; L-serine from 3-phospho-D-glycerate: step 1/3.</text>
</comment>
<dbReference type="FunFam" id="3.40.50.720:FF:000021">
    <property type="entry name" value="D-3-phosphoglycerate dehydrogenase"/>
    <property type="match status" value="1"/>
</dbReference>
<dbReference type="InterPro" id="IPR029009">
    <property type="entry name" value="ASB_dom_sf"/>
</dbReference>
<dbReference type="RefSeq" id="WP_120107677.1">
    <property type="nucleotide sequence ID" value="NZ_QXQB01000001.1"/>
</dbReference>
<proteinExistence type="inferred from homology"/>
<evidence type="ECO:0000313" key="14">
    <source>
        <dbReference type="Proteomes" id="UP000267798"/>
    </source>
</evidence>
<keyword evidence="14" id="KW-1185">Reference proteome</keyword>
<dbReference type="Gene3D" id="3.30.70.260">
    <property type="match status" value="1"/>
</dbReference>
<keyword evidence="5 11" id="KW-0028">Amino-acid biosynthesis</keyword>
<dbReference type="InterPro" id="IPR006140">
    <property type="entry name" value="D-isomer_DH_NAD-bd"/>
</dbReference>
<sequence length="530" mass="57056">MYKILVSDPISDYGLQQLTCAADMAVTKKTGLSEEELISIIGAYDGLLVRSHTKVTPAVLEAAARLKVIGRAGVGVDNIDLDAATTRGVVVLNAPNGNTVTTCEHTFAMMMALARHIPQAYSTTVAGAWDRKSFLGVELRGKILGVLGLGRIGVEVAKRAAAFGMIIVGFDPFLPEEKADELGIRLMASDEIMRIADFITVHTPLTSDTHHMIAKPQFSVMKRGMRVINCARGGIIDEAALLEALDEGIVAGAAFDVFEKEPPEPSHPFFTHPNIIVTPHLGASTIEAQENVAVAVSKQVIHCLHNEPFQHAVNMPAIPAELRNKLQPYYGLCEQLGKSLAQMTDGAVREVSIECSGGLADIDIAPLVPYALKGILSHHLGPEQINVVNALYRAKERGIQVKTSTSFMIQGMTDEITIRLKTTMEERWVTGTVLAGVGERLIRIGPYPVELKAEGYILLISQLDQPGIIGRVGMLLGESGVNIATMQVGRTEIGGSAVMILKVDKRVPGQVIDALSAVPAIKRVREISFD</sequence>
<dbReference type="InterPro" id="IPR045626">
    <property type="entry name" value="PGDH_ASB_dom"/>
</dbReference>
<evidence type="ECO:0000313" key="13">
    <source>
        <dbReference type="EMBL" id="RJX41319.1"/>
    </source>
</evidence>
<comment type="caution">
    <text evidence="13">The sequence shown here is derived from an EMBL/GenBank/DDBJ whole genome shotgun (WGS) entry which is preliminary data.</text>
</comment>
<dbReference type="GO" id="GO:0004617">
    <property type="term" value="F:phosphoglycerate dehydrogenase activity"/>
    <property type="evidence" value="ECO:0007669"/>
    <property type="project" value="UniProtKB-UniRule"/>
</dbReference>
<keyword evidence="8 11" id="KW-0718">Serine biosynthesis</keyword>
<evidence type="ECO:0000256" key="2">
    <source>
        <dbReference type="ARBA" id="ARBA00005216"/>
    </source>
</evidence>
<reference evidence="13 14" key="1">
    <citation type="submission" date="2018-09" db="EMBL/GenBank/DDBJ databases">
        <title>Paenibacillus aracenensis nov. sp. isolated from a cave in southern Spain.</title>
        <authorList>
            <person name="Jurado V."/>
            <person name="Gutierrez-Patricio S."/>
            <person name="Gonzalez-Pimentel J.L."/>
            <person name="Miller A.Z."/>
            <person name="Laiz L."/>
            <person name="Saiz-Jimenez C."/>
        </authorList>
    </citation>
    <scope>NUCLEOTIDE SEQUENCE [LARGE SCALE GENOMIC DNA]</scope>
    <source>
        <strain evidence="13 14">JCM 19203</strain>
    </source>
</reference>
<dbReference type="InterPro" id="IPR002912">
    <property type="entry name" value="ACT_dom"/>
</dbReference>
<dbReference type="PROSITE" id="PS00671">
    <property type="entry name" value="D_2_HYDROXYACID_DH_3"/>
    <property type="match status" value="1"/>
</dbReference>
<dbReference type="SUPFAM" id="SSF143548">
    <property type="entry name" value="Serine metabolism enzymes domain"/>
    <property type="match status" value="1"/>
</dbReference>
<dbReference type="InterPro" id="IPR006236">
    <property type="entry name" value="PGDH"/>
</dbReference>
<dbReference type="EMBL" id="QXQB01000001">
    <property type="protein sequence ID" value="RJX41319.1"/>
    <property type="molecule type" value="Genomic_DNA"/>
</dbReference>
<evidence type="ECO:0000256" key="10">
    <source>
        <dbReference type="ARBA" id="ARBA00048731"/>
    </source>
</evidence>
<evidence type="ECO:0000259" key="12">
    <source>
        <dbReference type="PROSITE" id="PS51671"/>
    </source>
</evidence>
<dbReference type="GO" id="GO:0006564">
    <property type="term" value="P:L-serine biosynthetic process"/>
    <property type="evidence" value="ECO:0007669"/>
    <property type="project" value="UniProtKB-UniRule"/>
</dbReference>
<dbReference type="SUPFAM" id="SSF55021">
    <property type="entry name" value="ACT-like"/>
    <property type="match status" value="1"/>
</dbReference>
<dbReference type="InterPro" id="IPR006139">
    <property type="entry name" value="D-isomer_2_OHA_DH_cat_dom"/>
</dbReference>
<organism evidence="13 14">
    <name type="scientific">Paenibacillus pinisoli</name>
    <dbReference type="NCBI Taxonomy" id="1276110"/>
    <lineage>
        <taxon>Bacteria</taxon>
        <taxon>Bacillati</taxon>
        <taxon>Bacillota</taxon>
        <taxon>Bacilli</taxon>
        <taxon>Bacillales</taxon>
        <taxon>Paenibacillaceae</taxon>
        <taxon>Paenibacillus</taxon>
    </lineage>
</organism>
<evidence type="ECO:0000256" key="3">
    <source>
        <dbReference type="ARBA" id="ARBA00005854"/>
    </source>
</evidence>
<gene>
    <name evidence="13" type="ORF">D3P09_04875</name>
</gene>
<protein>
    <recommendedName>
        <fullName evidence="4 11">D-3-phosphoglycerate dehydrogenase</fullName>
        <ecNumber evidence="11">1.1.1.95</ecNumber>
    </recommendedName>
</protein>
<dbReference type="PANTHER" id="PTHR42789">
    <property type="entry name" value="D-ISOMER SPECIFIC 2-HYDROXYACID DEHYDROGENASE FAMILY PROTEIN (AFU_ORTHOLOGUE AFUA_6G10090)"/>
    <property type="match status" value="1"/>
</dbReference>